<feature type="region of interest" description="Disordered" evidence="3">
    <location>
        <begin position="101"/>
        <end position="163"/>
    </location>
</feature>
<evidence type="ECO:0000313" key="6">
    <source>
        <dbReference type="Proteomes" id="UP000235392"/>
    </source>
</evidence>
<reference evidence="5 6" key="1">
    <citation type="submission" date="2017-11" db="EMBL/GenBank/DDBJ databases">
        <title>De novo assembly and phasing of dikaryotic genomes from two isolates of Puccinia coronata f. sp. avenae, the causal agent of oat crown rust.</title>
        <authorList>
            <person name="Miller M.E."/>
            <person name="Zhang Y."/>
            <person name="Omidvar V."/>
            <person name="Sperschneider J."/>
            <person name="Schwessinger B."/>
            <person name="Raley C."/>
            <person name="Palmer J.M."/>
            <person name="Garnica D."/>
            <person name="Upadhyaya N."/>
            <person name="Rathjen J."/>
            <person name="Taylor J.M."/>
            <person name="Park R.F."/>
            <person name="Dodds P.N."/>
            <person name="Hirsch C.D."/>
            <person name="Kianian S.F."/>
            <person name="Figueroa M."/>
        </authorList>
    </citation>
    <scope>NUCLEOTIDE SEQUENCE [LARGE SCALE GENOMIC DNA]</scope>
    <source>
        <strain evidence="5">12SD80</strain>
    </source>
</reference>
<name>A0A2N5UU08_9BASI</name>
<gene>
    <name evidence="5" type="ORF">PCASD_11853</name>
</gene>
<dbReference type="PROSITE" id="PS50175">
    <property type="entry name" value="ASP_PROT_RETROV"/>
    <property type="match status" value="1"/>
</dbReference>
<feature type="coiled-coil region" evidence="2">
    <location>
        <begin position="15"/>
        <end position="47"/>
    </location>
</feature>
<dbReference type="Proteomes" id="UP000235392">
    <property type="component" value="Unassembled WGS sequence"/>
</dbReference>
<dbReference type="GO" id="GO:0004190">
    <property type="term" value="F:aspartic-type endopeptidase activity"/>
    <property type="evidence" value="ECO:0007669"/>
    <property type="project" value="InterPro"/>
</dbReference>
<dbReference type="EMBL" id="PGCI01000093">
    <property type="protein sequence ID" value="PLW41126.1"/>
    <property type="molecule type" value="Genomic_DNA"/>
</dbReference>
<proteinExistence type="predicted"/>
<dbReference type="InterPro" id="IPR021109">
    <property type="entry name" value="Peptidase_aspartic_dom_sf"/>
</dbReference>
<dbReference type="GO" id="GO:0006508">
    <property type="term" value="P:proteolysis"/>
    <property type="evidence" value="ECO:0007669"/>
    <property type="project" value="InterPro"/>
</dbReference>
<evidence type="ECO:0000313" key="5">
    <source>
        <dbReference type="EMBL" id="PLW41126.1"/>
    </source>
</evidence>
<dbReference type="CDD" id="cd00303">
    <property type="entry name" value="retropepsin_like"/>
    <property type="match status" value="1"/>
</dbReference>
<keyword evidence="1" id="KW-0378">Hydrolase</keyword>
<protein>
    <recommendedName>
        <fullName evidence="4">Peptidase A2 domain-containing protein</fullName>
    </recommendedName>
</protein>
<dbReference type="Gene3D" id="2.40.70.10">
    <property type="entry name" value="Acid Proteases"/>
    <property type="match status" value="1"/>
</dbReference>
<feature type="domain" description="Peptidase A2" evidence="4">
    <location>
        <begin position="355"/>
        <end position="392"/>
    </location>
</feature>
<sequence length="461" mass="52261">MADMTARGLEDSAIIQQQQERITFLEEQFEQNKKAEAEKEKERLKSMDKWLATKVEEMMAEFMNSRTEAAPQDIPIPETPQPQIRFSVPPTGPNIGQHRFTTSTPYTAAHGRDNPETPHPQNMHGGSSTYNFERGRTRPGYTPRETPNETPAASPAETRFGNNRDVKLPEEGEFTGLIDAKKANITFDGTDVEGFIKRLENIASILKCGSISLARQLPYIINNNKIGRSIELMEGHETGDWELLKKSLLRKWGRATPLRRYREESITELVQKAVDKKGIKTNVEYRKFISEFEEMMDYFIRMEYNNLNPENGDPLWKALSDELKKEVTKELAHAKKLKKTKDVGMVDMTINDRKIRTLVDTGSEMNIIPEELANQLGFVTTEIFMRLRGIGGHFTPIVGLAENVDVSIFPGHKNLANFFIVKGSVHTVLGRPFLADHNTEDWSQFSEGSSAAMIEQSQLIA</sequence>
<organism evidence="5 6">
    <name type="scientific">Puccinia coronata f. sp. avenae</name>
    <dbReference type="NCBI Taxonomy" id="200324"/>
    <lineage>
        <taxon>Eukaryota</taxon>
        <taxon>Fungi</taxon>
        <taxon>Dikarya</taxon>
        <taxon>Basidiomycota</taxon>
        <taxon>Pucciniomycotina</taxon>
        <taxon>Pucciniomycetes</taxon>
        <taxon>Pucciniales</taxon>
        <taxon>Pucciniaceae</taxon>
        <taxon>Puccinia</taxon>
    </lineage>
</organism>
<accession>A0A2N5UU08</accession>
<dbReference type="Pfam" id="PF13650">
    <property type="entry name" value="Asp_protease_2"/>
    <property type="match status" value="1"/>
</dbReference>
<comment type="caution">
    <text evidence="5">The sequence shown here is derived from an EMBL/GenBank/DDBJ whole genome shotgun (WGS) entry which is preliminary data.</text>
</comment>
<evidence type="ECO:0000259" key="4">
    <source>
        <dbReference type="PROSITE" id="PS50175"/>
    </source>
</evidence>
<keyword evidence="2" id="KW-0175">Coiled coil</keyword>
<dbReference type="AlphaFoldDB" id="A0A2N5UU08"/>
<evidence type="ECO:0000256" key="2">
    <source>
        <dbReference type="SAM" id="Coils"/>
    </source>
</evidence>
<dbReference type="SUPFAM" id="SSF50630">
    <property type="entry name" value="Acid proteases"/>
    <property type="match status" value="1"/>
</dbReference>
<evidence type="ECO:0000256" key="1">
    <source>
        <dbReference type="ARBA" id="ARBA00022801"/>
    </source>
</evidence>
<dbReference type="InterPro" id="IPR001995">
    <property type="entry name" value="Peptidase_A2_cat"/>
</dbReference>
<evidence type="ECO:0000256" key="3">
    <source>
        <dbReference type="SAM" id="MobiDB-lite"/>
    </source>
</evidence>